<evidence type="ECO:0000313" key="1">
    <source>
        <dbReference type="EMBL" id="NEN80533.1"/>
    </source>
</evidence>
<dbReference type="EMBL" id="JAAGXA010000022">
    <property type="protein sequence ID" value="NEN80533.1"/>
    <property type="molecule type" value="Genomic_DNA"/>
</dbReference>
<protein>
    <recommendedName>
        <fullName evidence="3">Nuclear transport factor 2 family protein</fullName>
    </recommendedName>
</protein>
<evidence type="ECO:0008006" key="3">
    <source>
        <dbReference type="Google" id="ProtNLM"/>
    </source>
</evidence>
<accession>A0A6P0HPJ2</accession>
<evidence type="ECO:0000313" key="2">
    <source>
        <dbReference type="Proteomes" id="UP000468687"/>
    </source>
</evidence>
<reference evidence="1 2" key="1">
    <citation type="journal article" date="2014" name="Int. J. Syst. Evol. Microbiol.">
        <title>Nocardioides zeae sp. nov., isolated from the stem of Zea mays.</title>
        <authorList>
            <person name="Glaeser S.P."/>
            <person name="McInroy J.A."/>
            <person name="Busse H.J."/>
            <person name="Kampfer P."/>
        </authorList>
    </citation>
    <scope>NUCLEOTIDE SEQUENCE [LARGE SCALE GENOMIC DNA]</scope>
    <source>
        <strain evidence="1 2">JCM 30728</strain>
    </source>
</reference>
<keyword evidence="2" id="KW-1185">Reference proteome</keyword>
<comment type="caution">
    <text evidence="1">The sequence shown here is derived from an EMBL/GenBank/DDBJ whole genome shotgun (WGS) entry which is preliminary data.</text>
</comment>
<dbReference type="AlphaFoldDB" id="A0A6P0HPJ2"/>
<dbReference type="Proteomes" id="UP000468687">
    <property type="component" value="Unassembled WGS sequence"/>
</dbReference>
<dbReference type="RefSeq" id="WP_163774504.1">
    <property type="nucleotide sequence ID" value="NZ_JAAGXA010000022.1"/>
</dbReference>
<name>A0A6P0HPJ2_9ACTN</name>
<organism evidence="1 2">
    <name type="scientific">Nocardioides zeae</name>
    <dbReference type="NCBI Taxonomy" id="1457234"/>
    <lineage>
        <taxon>Bacteria</taxon>
        <taxon>Bacillati</taxon>
        <taxon>Actinomycetota</taxon>
        <taxon>Actinomycetes</taxon>
        <taxon>Propionibacteriales</taxon>
        <taxon>Nocardioidaceae</taxon>
        <taxon>Nocardioides</taxon>
    </lineage>
</organism>
<proteinExistence type="predicted"/>
<gene>
    <name evidence="1" type="ORF">G3T38_19970</name>
</gene>
<sequence length="146" mass="15244">MFSASPARLSRPAVALVLVPGLLAAVGLVALLLWSAPRADIAVPGPDATAEEAVEAYLDAVVARDFATANAIDGRPGDDLGRFSHPTEMHLVAVDGTVSDTCGSKVLFTADVENGDVSMPDGRTFWGICVSRDHDGIWRITDEGVA</sequence>